<accession>A0A4Y3HVC4</accession>
<keyword evidence="2" id="KW-1185">Reference proteome</keyword>
<dbReference type="Proteomes" id="UP000318717">
    <property type="component" value="Unassembled WGS sequence"/>
</dbReference>
<reference evidence="1 2" key="1">
    <citation type="submission" date="2019-06" db="EMBL/GenBank/DDBJ databases">
        <title>Whole genome shotgun sequence of Vibrio inusitatus NBRC 102082.</title>
        <authorList>
            <person name="Hosoyama A."/>
            <person name="Uohara A."/>
            <person name="Ohji S."/>
            <person name="Ichikawa N."/>
        </authorList>
    </citation>
    <scope>NUCLEOTIDE SEQUENCE [LARGE SCALE GENOMIC DNA]</scope>
    <source>
        <strain evidence="1 2">NBRC 102082</strain>
    </source>
</reference>
<protein>
    <submittedName>
        <fullName evidence="1">Uncharacterized protein</fullName>
    </submittedName>
</protein>
<evidence type="ECO:0000313" key="1">
    <source>
        <dbReference type="EMBL" id="GEA50988.1"/>
    </source>
</evidence>
<dbReference type="AlphaFoldDB" id="A0A4Y3HVC4"/>
<name>A0A4Y3HVC4_9VIBR</name>
<sequence>MKPKEGDKTKNNLMVIRVTDELIPDHLNNGMPILLVRVVCLECAHFFYIASCELHQSQCLSCSALV</sequence>
<dbReference type="EMBL" id="BJLF01000007">
    <property type="protein sequence ID" value="GEA50988.1"/>
    <property type="molecule type" value="Genomic_DNA"/>
</dbReference>
<organism evidence="1 2">
    <name type="scientific">Vibrio inusitatus NBRC 102082</name>
    <dbReference type="NCBI Taxonomy" id="1219070"/>
    <lineage>
        <taxon>Bacteria</taxon>
        <taxon>Pseudomonadati</taxon>
        <taxon>Pseudomonadota</taxon>
        <taxon>Gammaproteobacteria</taxon>
        <taxon>Vibrionales</taxon>
        <taxon>Vibrionaceae</taxon>
        <taxon>Vibrio</taxon>
    </lineage>
</organism>
<gene>
    <name evidence="1" type="ORF">VIN01S_17920</name>
</gene>
<comment type="caution">
    <text evidence="1">The sequence shown here is derived from an EMBL/GenBank/DDBJ whole genome shotgun (WGS) entry which is preliminary data.</text>
</comment>
<proteinExistence type="predicted"/>
<evidence type="ECO:0000313" key="2">
    <source>
        <dbReference type="Proteomes" id="UP000318717"/>
    </source>
</evidence>